<proteinExistence type="predicted"/>
<gene>
    <name evidence="2" type="ORF">MKY91_04410</name>
</gene>
<evidence type="ECO:0000313" key="2">
    <source>
        <dbReference type="EMBL" id="MEN0642405.1"/>
    </source>
</evidence>
<dbReference type="NCBIfam" id="TIGR04104">
    <property type="entry name" value="cxxc_20_cxxc"/>
    <property type="match status" value="1"/>
</dbReference>
<keyword evidence="1" id="KW-0812">Transmembrane</keyword>
<evidence type="ECO:0000313" key="3">
    <source>
        <dbReference type="Proteomes" id="UP001418796"/>
    </source>
</evidence>
<protein>
    <submittedName>
        <fullName evidence="2">TIGR04104 family putative zinc finger protein</fullName>
    </submittedName>
</protein>
<sequence length="99" mass="11597">MPTCKHCGTQWAWWQTVKRSFTISPGLPCPHCEKEQFVTKRSKKKTAMISFIFPIMIPIMSIIQASIWTILIVYPSMFILAISLYPFLMELSNEEEFMF</sequence>
<dbReference type="InterPro" id="IPR026369">
    <property type="entry name" value="CxxC_20_CxxC"/>
</dbReference>
<organism evidence="2 3">
    <name type="scientific">Alkalicoccobacillus gibsonii</name>
    <dbReference type="NCBI Taxonomy" id="79881"/>
    <lineage>
        <taxon>Bacteria</taxon>
        <taxon>Bacillati</taxon>
        <taxon>Bacillota</taxon>
        <taxon>Bacilli</taxon>
        <taxon>Bacillales</taxon>
        <taxon>Bacillaceae</taxon>
        <taxon>Alkalicoccobacillus</taxon>
    </lineage>
</organism>
<dbReference type="RefSeq" id="WP_343129530.1">
    <property type="nucleotide sequence ID" value="NZ_JBCITK010000001.1"/>
</dbReference>
<reference evidence="2 3" key="1">
    <citation type="submission" date="2024-03" db="EMBL/GenBank/DDBJ databases">
        <title>Bacilli Hybrid Assemblies.</title>
        <authorList>
            <person name="Kovac J."/>
        </authorList>
    </citation>
    <scope>NUCLEOTIDE SEQUENCE [LARGE SCALE GENOMIC DNA]</scope>
    <source>
        <strain evidence="2 3">FSL R7-0666</strain>
    </source>
</reference>
<feature type="transmembrane region" description="Helical" evidence="1">
    <location>
        <begin position="46"/>
        <end position="63"/>
    </location>
</feature>
<feature type="transmembrane region" description="Helical" evidence="1">
    <location>
        <begin position="69"/>
        <end position="88"/>
    </location>
</feature>
<comment type="caution">
    <text evidence="2">The sequence shown here is derived from an EMBL/GenBank/DDBJ whole genome shotgun (WGS) entry which is preliminary data.</text>
</comment>
<accession>A0ABU9VFK7</accession>
<name>A0ABU9VFK7_9BACI</name>
<evidence type="ECO:0000256" key="1">
    <source>
        <dbReference type="SAM" id="Phobius"/>
    </source>
</evidence>
<keyword evidence="1" id="KW-1133">Transmembrane helix</keyword>
<dbReference type="EMBL" id="JBCITK010000001">
    <property type="protein sequence ID" value="MEN0642405.1"/>
    <property type="molecule type" value="Genomic_DNA"/>
</dbReference>
<keyword evidence="1" id="KW-0472">Membrane</keyword>
<keyword evidence="3" id="KW-1185">Reference proteome</keyword>
<dbReference type="Proteomes" id="UP001418796">
    <property type="component" value="Unassembled WGS sequence"/>
</dbReference>